<proteinExistence type="inferred from homology"/>
<name>A0ABN2SHN3_9ACTN</name>
<accession>A0ABN2SHN3</accession>
<comment type="similarity">
    <text evidence="1">Belongs to the peptidase A31 family.</text>
</comment>
<dbReference type="NCBIfam" id="TIGR00072">
    <property type="entry name" value="hydrog_prot"/>
    <property type="match status" value="1"/>
</dbReference>
<evidence type="ECO:0000313" key="6">
    <source>
        <dbReference type="Proteomes" id="UP001499854"/>
    </source>
</evidence>
<dbReference type="RefSeq" id="WP_344660210.1">
    <property type="nucleotide sequence ID" value="NZ_BAAAQM010000038.1"/>
</dbReference>
<keyword evidence="3" id="KW-0064">Aspartyl protease</keyword>
<dbReference type="PANTHER" id="PTHR30302">
    <property type="entry name" value="HYDROGENASE 1 MATURATION PROTEASE"/>
    <property type="match status" value="1"/>
</dbReference>
<dbReference type="Pfam" id="PF01750">
    <property type="entry name" value="HycI"/>
    <property type="match status" value="1"/>
</dbReference>
<dbReference type="EMBL" id="BAAAQM010000038">
    <property type="protein sequence ID" value="GAA1986928.1"/>
    <property type="molecule type" value="Genomic_DNA"/>
</dbReference>
<evidence type="ECO:0000256" key="1">
    <source>
        <dbReference type="ARBA" id="ARBA00006814"/>
    </source>
</evidence>
<comment type="caution">
    <text evidence="5">The sequence shown here is derived from an EMBL/GenBank/DDBJ whole genome shotgun (WGS) entry which is preliminary data.</text>
</comment>
<evidence type="ECO:0000313" key="5">
    <source>
        <dbReference type="EMBL" id="GAA1986928.1"/>
    </source>
</evidence>
<keyword evidence="6" id="KW-1185">Reference proteome</keyword>
<dbReference type="SUPFAM" id="SSF53163">
    <property type="entry name" value="HybD-like"/>
    <property type="match status" value="1"/>
</dbReference>
<dbReference type="CDD" id="cd06068">
    <property type="entry name" value="H2MP_like-1"/>
    <property type="match status" value="1"/>
</dbReference>
<organism evidence="5 6">
    <name type="scientific">Catenulispora subtropica</name>
    <dbReference type="NCBI Taxonomy" id="450798"/>
    <lineage>
        <taxon>Bacteria</taxon>
        <taxon>Bacillati</taxon>
        <taxon>Actinomycetota</taxon>
        <taxon>Actinomycetes</taxon>
        <taxon>Catenulisporales</taxon>
        <taxon>Catenulisporaceae</taxon>
        <taxon>Catenulispora</taxon>
    </lineage>
</organism>
<dbReference type="Proteomes" id="UP001499854">
    <property type="component" value="Unassembled WGS sequence"/>
</dbReference>
<gene>
    <name evidence="5" type="ORF">GCM10009838_56960</name>
</gene>
<dbReference type="GO" id="GO:0006508">
    <property type="term" value="P:proteolysis"/>
    <property type="evidence" value="ECO:0007669"/>
    <property type="project" value="UniProtKB-KW"/>
</dbReference>
<evidence type="ECO:0000256" key="3">
    <source>
        <dbReference type="ARBA" id="ARBA00022750"/>
    </source>
</evidence>
<sequence length="164" mass="16616">MSARVLVAGIGNVFLGDDGFGSEVARRLAAERLPEGVSVVDYGIRGMHLAFDLLDGYEVLVLVDALPHGGAPGDVTVLEVGEEDLGSGEFDAHGMSPVAVLGSLGSLGGRLPPRTLVVGCEPGDVGEGIGLTPEVAAAIDTALSAIRVLISRDSVDLTSIAKGV</sequence>
<dbReference type="PANTHER" id="PTHR30302:SF1">
    <property type="entry name" value="HYDROGENASE 2 MATURATION PROTEASE"/>
    <property type="match status" value="1"/>
</dbReference>
<protein>
    <submittedName>
        <fullName evidence="5">Hydrogenase maturation protease</fullName>
    </submittedName>
</protein>
<reference evidence="5 6" key="1">
    <citation type="journal article" date="2019" name="Int. J. Syst. Evol. Microbiol.">
        <title>The Global Catalogue of Microorganisms (GCM) 10K type strain sequencing project: providing services to taxonomists for standard genome sequencing and annotation.</title>
        <authorList>
            <consortium name="The Broad Institute Genomics Platform"/>
            <consortium name="The Broad Institute Genome Sequencing Center for Infectious Disease"/>
            <person name="Wu L."/>
            <person name="Ma J."/>
        </authorList>
    </citation>
    <scope>NUCLEOTIDE SEQUENCE [LARGE SCALE GENOMIC DNA]</scope>
    <source>
        <strain evidence="5 6">JCM 16013</strain>
    </source>
</reference>
<evidence type="ECO:0000256" key="2">
    <source>
        <dbReference type="ARBA" id="ARBA00022670"/>
    </source>
</evidence>
<dbReference type="GO" id="GO:0008233">
    <property type="term" value="F:peptidase activity"/>
    <property type="evidence" value="ECO:0007669"/>
    <property type="project" value="UniProtKB-KW"/>
</dbReference>
<evidence type="ECO:0000256" key="4">
    <source>
        <dbReference type="ARBA" id="ARBA00022801"/>
    </source>
</evidence>
<dbReference type="Gene3D" id="3.40.50.1450">
    <property type="entry name" value="HybD-like"/>
    <property type="match status" value="1"/>
</dbReference>
<keyword evidence="4" id="KW-0378">Hydrolase</keyword>
<dbReference type="InterPro" id="IPR000671">
    <property type="entry name" value="Peptidase_A31"/>
</dbReference>
<dbReference type="InterPro" id="IPR023430">
    <property type="entry name" value="Pept_HybD-like_dom_sf"/>
</dbReference>
<dbReference type="PRINTS" id="PR00446">
    <property type="entry name" value="HYDRGNUPTAKE"/>
</dbReference>
<keyword evidence="2 5" id="KW-0645">Protease</keyword>